<feature type="region of interest" description="Disordered" evidence="1">
    <location>
        <begin position="51"/>
        <end position="76"/>
    </location>
</feature>
<sequence length="108" mass="12438">MHSLRRSHEQYNSKNFSPHLSTSSPVPEDLFNELDKDEDREIVESIEAVMKAASYDSNSPKERKPKHQNTECNPSNITSYRNTTLLVDVPDVPCHSKDFKQQYIDGSR</sequence>
<feature type="compositionally biased region" description="Polar residues" evidence="1">
    <location>
        <begin position="12"/>
        <end position="25"/>
    </location>
</feature>
<evidence type="ECO:0000313" key="3">
    <source>
        <dbReference type="Proteomes" id="UP000277204"/>
    </source>
</evidence>
<dbReference type="PROSITE" id="PS51022">
    <property type="entry name" value="L27"/>
    <property type="match status" value="1"/>
</dbReference>
<dbReference type="EMBL" id="UZAI01019379">
    <property type="protein sequence ID" value="VDP44916.1"/>
    <property type="molecule type" value="Genomic_DNA"/>
</dbReference>
<name>A0A183N3I9_9TREM</name>
<organism evidence="2 3">
    <name type="scientific">Schistosoma margrebowiei</name>
    <dbReference type="NCBI Taxonomy" id="48269"/>
    <lineage>
        <taxon>Eukaryota</taxon>
        <taxon>Metazoa</taxon>
        <taxon>Spiralia</taxon>
        <taxon>Lophotrochozoa</taxon>
        <taxon>Platyhelminthes</taxon>
        <taxon>Trematoda</taxon>
        <taxon>Digenea</taxon>
        <taxon>Strigeidida</taxon>
        <taxon>Schistosomatoidea</taxon>
        <taxon>Schistosomatidae</taxon>
        <taxon>Schistosoma</taxon>
    </lineage>
</organism>
<dbReference type="InterPro" id="IPR004172">
    <property type="entry name" value="L27_dom"/>
</dbReference>
<proteinExistence type="predicted"/>
<accession>A0A183N3I9</accession>
<feature type="region of interest" description="Disordered" evidence="1">
    <location>
        <begin position="1"/>
        <end position="38"/>
    </location>
</feature>
<protein>
    <submittedName>
        <fullName evidence="2">Uncharacterized protein</fullName>
    </submittedName>
</protein>
<dbReference type="AlphaFoldDB" id="A0A183N3I9"/>
<feature type="compositionally biased region" description="Basic and acidic residues" evidence="1">
    <location>
        <begin position="1"/>
        <end position="11"/>
    </location>
</feature>
<keyword evidence="3" id="KW-1185">Reference proteome</keyword>
<dbReference type="Proteomes" id="UP000277204">
    <property type="component" value="Unassembled WGS sequence"/>
</dbReference>
<evidence type="ECO:0000256" key="1">
    <source>
        <dbReference type="SAM" id="MobiDB-lite"/>
    </source>
</evidence>
<reference evidence="2 3" key="1">
    <citation type="submission" date="2018-11" db="EMBL/GenBank/DDBJ databases">
        <authorList>
            <consortium name="Pathogen Informatics"/>
        </authorList>
    </citation>
    <scope>NUCLEOTIDE SEQUENCE [LARGE SCALE GENOMIC DNA]</scope>
    <source>
        <strain evidence="2 3">Zambia</strain>
    </source>
</reference>
<evidence type="ECO:0000313" key="2">
    <source>
        <dbReference type="EMBL" id="VDP44916.1"/>
    </source>
</evidence>
<gene>
    <name evidence="2" type="ORF">SMRZ_LOCUS22864</name>
</gene>